<keyword evidence="5" id="KW-0677">Repeat</keyword>
<feature type="domain" description="Leucine-rich repeat-containing N-terminal plant-type" evidence="12">
    <location>
        <begin position="813"/>
        <end position="834"/>
    </location>
</feature>
<feature type="signal peptide" evidence="11">
    <location>
        <begin position="1"/>
        <end position="26"/>
    </location>
</feature>
<protein>
    <submittedName>
        <fullName evidence="13">Leucine rich repeat N-terminal domain containing protein</fullName>
    </submittedName>
</protein>
<feature type="domain" description="Leucine-rich repeat-containing N-terminal plant-type" evidence="12">
    <location>
        <begin position="559"/>
        <end position="589"/>
    </location>
</feature>
<dbReference type="SUPFAM" id="SSF52058">
    <property type="entry name" value="L domain-like"/>
    <property type="match status" value="2"/>
</dbReference>
<dbReference type="InterPro" id="IPR013210">
    <property type="entry name" value="LRR_N_plant-typ"/>
</dbReference>
<keyword evidence="8" id="KW-0675">Receptor</keyword>
<dbReference type="PANTHER" id="PTHR27000">
    <property type="entry name" value="LEUCINE-RICH REPEAT RECEPTOR-LIKE PROTEIN KINASE FAMILY PROTEIN-RELATED"/>
    <property type="match status" value="1"/>
</dbReference>
<dbReference type="EMBL" id="JAECZO010000165">
    <property type="protein sequence ID" value="KAK7198662.1"/>
    <property type="molecule type" value="Genomic_DNA"/>
</dbReference>
<evidence type="ECO:0000259" key="12">
    <source>
        <dbReference type="Pfam" id="PF08263"/>
    </source>
</evidence>
<organism evidence="13 14">
    <name type="scientific">Novymonas esmeraldas</name>
    <dbReference type="NCBI Taxonomy" id="1808958"/>
    <lineage>
        <taxon>Eukaryota</taxon>
        <taxon>Discoba</taxon>
        <taxon>Euglenozoa</taxon>
        <taxon>Kinetoplastea</taxon>
        <taxon>Metakinetoplastina</taxon>
        <taxon>Trypanosomatida</taxon>
        <taxon>Trypanosomatidae</taxon>
        <taxon>Novymonas</taxon>
    </lineage>
</organism>
<evidence type="ECO:0000256" key="5">
    <source>
        <dbReference type="ARBA" id="ARBA00022737"/>
    </source>
</evidence>
<keyword evidence="9" id="KW-0325">Glycoprotein</keyword>
<dbReference type="Proteomes" id="UP001430356">
    <property type="component" value="Unassembled WGS sequence"/>
</dbReference>
<feature type="domain" description="Leucine-rich repeat-containing N-terminal plant-type" evidence="12">
    <location>
        <begin position="60"/>
        <end position="81"/>
    </location>
</feature>
<evidence type="ECO:0000256" key="11">
    <source>
        <dbReference type="SAM" id="SignalP"/>
    </source>
</evidence>
<keyword evidence="14" id="KW-1185">Reference proteome</keyword>
<keyword evidence="2" id="KW-0433">Leucine-rich repeat</keyword>
<evidence type="ECO:0000256" key="10">
    <source>
        <dbReference type="ARBA" id="ARBA00037847"/>
    </source>
</evidence>
<feature type="domain" description="Leucine-rich repeat-containing N-terminal plant-type" evidence="12">
    <location>
        <begin position="329"/>
        <end position="354"/>
    </location>
</feature>
<evidence type="ECO:0000256" key="4">
    <source>
        <dbReference type="ARBA" id="ARBA00022729"/>
    </source>
</evidence>
<name>A0AAW0EWI4_9TRYP</name>
<evidence type="ECO:0000256" key="2">
    <source>
        <dbReference type="ARBA" id="ARBA00022614"/>
    </source>
</evidence>
<sequence length="1057" mass="113346">MKTRKRRRPCIASALLLLLFAALVLGDAVLWLHPPLARAETASATATFLNEFRDRVEGFDFATAWPLSESDYCKWSGISCDEAGMVSLDLSNRGLRGRFPKLRDLDGEQIYLEAINMSFNPDFRDDLREDWGELAHLRSLDLSSTRVDGDLPDDWGSLHALQFLNLSSTGVSGDVPKEWAGMQSLVVLDLRRTEVGDDIHASVVGRGMVRLEVLQLGETTVRRALEQFQVAGLFPRLRHLNVSFSRSDRPTRRLPSRLAEWARSVPDLEYVNFDGYGFAGCVPESYHGVPALMQAARRANVALVSLQCGRYACANPADLDGATVSFLRLLRSALPTLSAVWTDVDPCQWKGITCPRSCGGGVHVDLSTLPISGPLDNIFAAVEGGMALIDSFVIRGNTGLVGSLPRSLLQALSLVRHLDFSSTALMGSLPPELAASLPYLEHLAIAGTYIGGSLPDWGIAAALPPLRHVDLSNNRMAGSLSGSWASLPLAVVKLQGNPFCGCIPPSWRQHSLLLSAVDQKALQACGVMGCAFLNSCGNHNQQFSDTRPPTPVEETRGFLMALARGFPGQLVSWGGSGNYCDGSWSGIACVGIADSVREVHINLTRQDLNGSLSQLPAHLIGARVLVASIDMSGNPKIQGRLPATWGRLSYLRTLILSGSRGLQSELPNEWEGMERLERLEIANSGLCRGFPEWHASKMPFLAHVDLRANWMVGGLSDSFGSFGQQLVSFDATGNGFCGCVPPSWPAKLRAGIAGDVANPTMCATRNACNGWKLVCGSTKYSSSIDLSDYNLIFLNQLRDAFRSQVSAAGNPAAYAVFSTWLGVNFCAGWRGVTCAFNSGRNGYTISLRGLGLVGELPAVQRVFSTLLAVRAIDLADNPGIVGTLPPTWSSMVHLRALSLRNTSVASSIPVSWQNMESLRALSLSDTSVCGSLPLWSADALVAAGVLDFSRTKLAGALTSEWGSFSTSNLSALHLQGNAHLCPCAPESWLDGGTLPSALVSAFGSFPTISSECASACAPPPSCVDPEDDGSGDATSEPRSTCLCSLFVLFILAVLLAW</sequence>
<evidence type="ECO:0000256" key="7">
    <source>
        <dbReference type="ARBA" id="ARBA00023136"/>
    </source>
</evidence>
<feature type="chain" id="PRO_5043485909" evidence="11">
    <location>
        <begin position="27"/>
        <end position="1057"/>
    </location>
</feature>
<dbReference type="Pfam" id="PF08263">
    <property type="entry name" value="LRRNT_2"/>
    <property type="match status" value="4"/>
</dbReference>
<evidence type="ECO:0000256" key="1">
    <source>
        <dbReference type="ARBA" id="ARBA00004236"/>
    </source>
</evidence>
<evidence type="ECO:0000256" key="3">
    <source>
        <dbReference type="ARBA" id="ARBA00022692"/>
    </source>
</evidence>
<evidence type="ECO:0000256" key="6">
    <source>
        <dbReference type="ARBA" id="ARBA00022989"/>
    </source>
</evidence>
<comment type="subcellular location">
    <subcellularLocation>
        <location evidence="1">Cell membrane</location>
    </subcellularLocation>
    <subcellularLocation>
        <location evidence="10">Endomembrane system</location>
        <topology evidence="10">Single-pass membrane protein</topology>
    </subcellularLocation>
</comment>
<keyword evidence="7" id="KW-0472">Membrane</keyword>
<proteinExistence type="predicted"/>
<dbReference type="GO" id="GO:0012505">
    <property type="term" value="C:endomembrane system"/>
    <property type="evidence" value="ECO:0007669"/>
    <property type="project" value="UniProtKB-SubCell"/>
</dbReference>
<evidence type="ECO:0000256" key="9">
    <source>
        <dbReference type="ARBA" id="ARBA00023180"/>
    </source>
</evidence>
<keyword evidence="4 11" id="KW-0732">Signal</keyword>
<accession>A0AAW0EWI4</accession>
<keyword evidence="6" id="KW-1133">Transmembrane helix</keyword>
<dbReference type="Gene3D" id="3.80.10.10">
    <property type="entry name" value="Ribonuclease Inhibitor"/>
    <property type="match status" value="4"/>
</dbReference>
<evidence type="ECO:0000313" key="13">
    <source>
        <dbReference type="EMBL" id="KAK7198662.1"/>
    </source>
</evidence>
<dbReference type="AlphaFoldDB" id="A0AAW0EWI4"/>
<keyword evidence="3" id="KW-0812">Transmembrane</keyword>
<dbReference type="GO" id="GO:0005886">
    <property type="term" value="C:plasma membrane"/>
    <property type="evidence" value="ECO:0007669"/>
    <property type="project" value="UniProtKB-SubCell"/>
</dbReference>
<comment type="caution">
    <text evidence="13">The sequence shown here is derived from an EMBL/GenBank/DDBJ whole genome shotgun (WGS) entry which is preliminary data.</text>
</comment>
<reference evidence="13 14" key="1">
    <citation type="journal article" date="2021" name="MBio">
        <title>A New Model Trypanosomatid, Novymonas esmeraldas: Genomic Perception of Its 'Candidatus Pandoraea novymonadis' Endosymbiont.</title>
        <authorList>
            <person name="Zakharova A."/>
            <person name="Saura A."/>
            <person name="Butenko A."/>
            <person name="Podesvova L."/>
            <person name="Warmusova S."/>
            <person name="Kostygov A.Y."/>
            <person name="Nenarokova A."/>
            <person name="Lukes J."/>
            <person name="Opperdoes F.R."/>
            <person name="Yurchenko V."/>
        </authorList>
    </citation>
    <scope>NUCLEOTIDE SEQUENCE [LARGE SCALE GENOMIC DNA]</scope>
    <source>
        <strain evidence="13 14">E262AT.01</strain>
    </source>
</reference>
<evidence type="ECO:0000256" key="8">
    <source>
        <dbReference type="ARBA" id="ARBA00023170"/>
    </source>
</evidence>
<dbReference type="InterPro" id="IPR032675">
    <property type="entry name" value="LRR_dom_sf"/>
</dbReference>
<gene>
    <name evidence="13" type="ORF">NESM_000829800</name>
</gene>
<evidence type="ECO:0000313" key="14">
    <source>
        <dbReference type="Proteomes" id="UP001430356"/>
    </source>
</evidence>